<feature type="DNA-binding region" description="HMG box" evidence="4">
    <location>
        <begin position="87"/>
        <end position="156"/>
    </location>
</feature>
<feature type="region of interest" description="Disordered" evidence="5">
    <location>
        <begin position="157"/>
        <end position="186"/>
    </location>
</feature>
<dbReference type="InterPro" id="IPR031061">
    <property type="entry name" value="HMGB_plant"/>
</dbReference>
<dbReference type="GO" id="GO:0005634">
    <property type="term" value="C:nucleus"/>
    <property type="evidence" value="ECO:0007669"/>
    <property type="project" value="UniProtKB-SubCell"/>
</dbReference>
<keyword evidence="8" id="KW-1185">Reference proteome</keyword>
<sequence>QEELQRALRSLVIWPLQKILAAGSSSVCVKFKIPTTAMKGGKSKGEASSTLKKVEDKKIAKRKPVAKDDRASKKPEKKKAVKDPNKPKRPASAFFVFMEDFRKTYKDNHPNVKSVAVIGKAGGEKWKSMSESDKAPFVAKASKRKTEYEKILSTYNNKKSNAEDVAEESDKSKSEVNDEDDEESGE</sequence>
<evidence type="ECO:0000256" key="2">
    <source>
        <dbReference type="ARBA" id="ARBA00023125"/>
    </source>
</evidence>
<keyword evidence="2 4" id="KW-0238">DNA-binding</keyword>
<reference evidence="7 8" key="1">
    <citation type="journal article" date="2021" name="Nat. Plants">
        <title>The Taxus genome provides insights into paclitaxel biosynthesis.</title>
        <authorList>
            <person name="Xiong X."/>
            <person name="Gou J."/>
            <person name="Liao Q."/>
            <person name="Li Y."/>
            <person name="Zhou Q."/>
            <person name="Bi G."/>
            <person name="Li C."/>
            <person name="Du R."/>
            <person name="Wang X."/>
            <person name="Sun T."/>
            <person name="Guo L."/>
            <person name="Liang H."/>
            <person name="Lu P."/>
            <person name="Wu Y."/>
            <person name="Zhang Z."/>
            <person name="Ro D.K."/>
            <person name="Shang Y."/>
            <person name="Huang S."/>
            <person name="Yan J."/>
        </authorList>
    </citation>
    <scope>NUCLEOTIDE SEQUENCE [LARGE SCALE GENOMIC DNA]</scope>
    <source>
        <strain evidence="7">Ta-2019</strain>
    </source>
</reference>
<dbReference type="CDD" id="cd22005">
    <property type="entry name" value="HMG-box_AtHMGB1-like"/>
    <property type="match status" value="1"/>
</dbReference>
<feature type="compositionally biased region" description="Basic and acidic residues" evidence="5">
    <location>
        <begin position="122"/>
        <end position="134"/>
    </location>
</feature>
<comment type="caution">
    <text evidence="7">The sequence shown here is derived from an EMBL/GenBank/DDBJ whole genome shotgun (WGS) entry which is preliminary data.</text>
</comment>
<dbReference type="PANTHER" id="PTHR46261:SF18">
    <property type="entry name" value="DNA-BINDING PROTEIN MNB1B"/>
    <property type="match status" value="1"/>
</dbReference>
<dbReference type="Pfam" id="PF00505">
    <property type="entry name" value="HMG_box"/>
    <property type="match status" value="1"/>
</dbReference>
<evidence type="ECO:0000259" key="6">
    <source>
        <dbReference type="PROSITE" id="PS50118"/>
    </source>
</evidence>
<comment type="subcellular location">
    <subcellularLocation>
        <location evidence="1">Nucleus</location>
    </subcellularLocation>
</comment>
<organism evidence="7 8">
    <name type="scientific">Taxus chinensis</name>
    <name type="common">Chinese yew</name>
    <name type="synonym">Taxus wallichiana var. chinensis</name>
    <dbReference type="NCBI Taxonomy" id="29808"/>
    <lineage>
        <taxon>Eukaryota</taxon>
        <taxon>Viridiplantae</taxon>
        <taxon>Streptophyta</taxon>
        <taxon>Embryophyta</taxon>
        <taxon>Tracheophyta</taxon>
        <taxon>Spermatophyta</taxon>
        <taxon>Pinopsida</taxon>
        <taxon>Pinidae</taxon>
        <taxon>Conifers II</taxon>
        <taxon>Cupressales</taxon>
        <taxon>Taxaceae</taxon>
        <taxon>Taxus</taxon>
    </lineage>
</organism>
<evidence type="ECO:0000313" key="7">
    <source>
        <dbReference type="EMBL" id="KAH9310950.1"/>
    </source>
</evidence>
<name>A0AA38FWE1_TAXCH</name>
<keyword evidence="3 4" id="KW-0539">Nucleus</keyword>
<feature type="domain" description="HMG box" evidence="6">
    <location>
        <begin position="87"/>
        <end position="156"/>
    </location>
</feature>
<dbReference type="SMART" id="SM00398">
    <property type="entry name" value="HMG"/>
    <property type="match status" value="1"/>
</dbReference>
<dbReference type="PROSITE" id="PS50118">
    <property type="entry name" value="HMG_BOX_2"/>
    <property type="match status" value="1"/>
</dbReference>
<accession>A0AA38FWE1</accession>
<feature type="compositionally biased region" description="Basic and acidic residues" evidence="5">
    <location>
        <begin position="65"/>
        <end position="74"/>
    </location>
</feature>
<protein>
    <recommendedName>
        <fullName evidence="6">HMG box domain-containing protein</fullName>
    </recommendedName>
</protein>
<dbReference type="OMA" id="NTHSIMP"/>
<dbReference type="Gene3D" id="1.10.30.10">
    <property type="entry name" value="High mobility group box domain"/>
    <property type="match status" value="1"/>
</dbReference>
<evidence type="ECO:0000256" key="5">
    <source>
        <dbReference type="SAM" id="MobiDB-lite"/>
    </source>
</evidence>
<dbReference type="SUPFAM" id="SSF47095">
    <property type="entry name" value="HMG-box"/>
    <property type="match status" value="1"/>
</dbReference>
<evidence type="ECO:0000256" key="3">
    <source>
        <dbReference type="ARBA" id="ARBA00023242"/>
    </source>
</evidence>
<dbReference type="GO" id="GO:0003677">
    <property type="term" value="F:DNA binding"/>
    <property type="evidence" value="ECO:0007669"/>
    <property type="project" value="UniProtKB-UniRule"/>
</dbReference>
<feature type="non-terminal residue" evidence="7">
    <location>
        <position position="186"/>
    </location>
</feature>
<dbReference type="AlphaFoldDB" id="A0AA38FWE1"/>
<feature type="region of interest" description="Disordered" evidence="5">
    <location>
        <begin position="37"/>
        <end position="89"/>
    </location>
</feature>
<evidence type="ECO:0000256" key="1">
    <source>
        <dbReference type="ARBA" id="ARBA00004123"/>
    </source>
</evidence>
<feature type="region of interest" description="Disordered" evidence="5">
    <location>
        <begin position="122"/>
        <end position="143"/>
    </location>
</feature>
<dbReference type="EMBL" id="JAHRHJ020000006">
    <property type="protein sequence ID" value="KAH9310950.1"/>
    <property type="molecule type" value="Genomic_DNA"/>
</dbReference>
<gene>
    <name evidence="7" type="ORF">KI387_025985</name>
</gene>
<feature type="non-terminal residue" evidence="7">
    <location>
        <position position="1"/>
    </location>
</feature>
<dbReference type="Proteomes" id="UP000824469">
    <property type="component" value="Unassembled WGS sequence"/>
</dbReference>
<dbReference type="PANTHER" id="PTHR46261">
    <property type="entry name" value="HIGH MOBILITY GROUP B PROTEIN 4-RELATED"/>
    <property type="match status" value="1"/>
</dbReference>
<dbReference type="InterPro" id="IPR009071">
    <property type="entry name" value="HMG_box_dom"/>
</dbReference>
<evidence type="ECO:0000313" key="8">
    <source>
        <dbReference type="Proteomes" id="UP000824469"/>
    </source>
</evidence>
<feature type="compositionally biased region" description="Acidic residues" evidence="5">
    <location>
        <begin position="177"/>
        <end position="186"/>
    </location>
</feature>
<evidence type="ECO:0000256" key="4">
    <source>
        <dbReference type="PROSITE-ProRule" id="PRU00267"/>
    </source>
</evidence>
<proteinExistence type="predicted"/>
<dbReference type="InterPro" id="IPR036910">
    <property type="entry name" value="HMG_box_dom_sf"/>
</dbReference>